<name>A0AAV6NRA4_9ROSI</name>
<accession>A0AAV6NRA4</accession>
<dbReference type="Pfam" id="PF03492">
    <property type="entry name" value="Methyltransf_7"/>
    <property type="match status" value="1"/>
</dbReference>
<evidence type="ECO:0000313" key="1">
    <source>
        <dbReference type="EMBL" id="KAG6600862.1"/>
    </source>
</evidence>
<protein>
    <submittedName>
        <fullName evidence="1">Loganic acid O-methyltransferase</fullName>
    </submittedName>
</protein>
<reference evidence="1 2" key="1">
    <citation type="journal article" date="2021" name="Hortic Res">
        <title>The domestication of Cucurbita argyrosperma as revealed by the genome of its wild relative.</title>
        <authorList>
            <person name="Barrera-Redondo J."/>
            <person name="Sanchez-de la Vega G."/>
            <person name="Aguirre-Liguori J.A."/>
            <person name="Castellanos-Morales G."/>
            <person name="Gutierrez-Guerrero Y.T."/>
            <person name="Aguirre-Dugua X."/>
            <person name="Aguirre-Planter E."/>
            <person name="Tenaillon M.I."/>
            <person name="Lira-Saade R."/>
            <person name="Eguiarte L.E."/>
        </authorList>
    </citation>
    <scope>NUCLEOTIDE SEQUENCE [LARGE SCALE GENOMIC DNA]</scope>
    <source>
        <strain evidence="1">JBR-2021</strain>
    </source>
</reference>
<feature type="non-terminal residue" evidence="1">
    <location>
        <position position="1"/>
    </location>
</feature>
<keyword evidence="2" id="KW-1185">Reference proteome</keyword>
<sequence length="377" mass="42010">MAKLLQDSCNQDAIIFSKFSHSSPANGGNGTHSYSNNSSYQRLFANVERAKIDQEIAHNFEIQKLSSSSPSNTLVLADMGCATGPNTFGTMQHIVKSMKRTFQSVCPTSPLPEFQVFFNDQTTNDFNTLFQSMPKDRDYFAAGVAGSFHQRLFPTSSVQFMHSSYAVHWLSRIPEEVLDEESPAWNKGKIHYLGAAETVAAAYAAQYAKDMGDFLRARAEELVEGGIMVIITSGNPDGVSAAGLPSGLLYDLLATTLIDMSKEGLVSEAEVDTFNLPIYITCPAEMRQLVEQNGQFSIERMELTAPTTWIEGSVDTREWIDHIRAAMEGIFTNHFGNDPNIIDQIFERVTHKLEPYNEEVNSKLHEKVQLFVVLKRI</sequence>
<evidence type="ECO:0000313" key="2">
    <source>
        <dbReference type="Proteomes" id="UP000685013"/>
    </source>
</evidence>
<proteinExistence type="predicted"/>
<dbReference type="PANTHER" id="PTHR31009">
    <property type="entry name" value="S-ADENOSYL-L-METHIONINE:CARBOXYL METHYLTRANSFERASE FAMILY PROTEIN"/>
    <property type="match status" value="1"/>
</dbReference>
<dbReference type="Proteomes" id="UP000685013">
    <property type="component" value="Chromosome 4"/>
</dbReference>
<comment type="caution">
    <text evidence="1">The sequence shown here is derived from an EMBL/GenBank/DDBJ whole genome shotgun (WGS) entry which is preliminary data.</text>
</comment>
<dbReference type="AlphaFoldDB" id="A0AAV6NRA4"/>
<gene>
    <name evidence="1" type="primary">LAMT</name>
    <name evidence="1" type="ORF">SDJN03_06095</name>
</gene>
<dbReference type="InterPro" id="IPR005299">
    <property type="entry name" value="MeTrfase_7"/>
</dbReference>
<dbReference type="EMBL" id="JAGKQH010000004">
    <property type="protein sequence ID" value="KAG6600862.1"/>
    <property type="molecule type" value="Genomic_DNA"/>
</dbReference>
<dbReference type="GO" id="GO:0008168">
    <property type="term" value="F:methyltransferase activity"/>
    <property type="evidence" value="ECO:0007669"/>
    <property type="project" value="InterPro"/>
</dbReference>
<organism evidence="1 2">
    <name type="scientific">Cucurbita argyrosperma subsp. sororia</name>
    <dbReference type="NCBI Taxonomy" id="37648"/>
    <lineage>
        <taxon>Eukaryota</taxon>
        <taxon>Viridiplantae</taxon>
        <taxon>Streptophyta</taxon>
        <taxon>Embryophyta</taxon>
        <taxon>Tracheophyta</taxon>
        <taxon>Spermatophyta</taxon>
        <taxon>Magnoliopsida</taxon>
        <taxon>eudicotyledons</taxon>
        <taxon>Gunneridae</taxon>
        <taxon>Pentapetalae</taxon>
        <taxon>rosids</taxon>
        <taxon>fabids</taxon>
        <taxon>Cucurbitales</taxon>
        <taxon>Cucurbitaceae</taxon>
        <taxon>Cucurbiteae</taxon>
        <taxon>Cucurbita</taxon>
    </lineage>
</organism>